<sequence length="112" mass="12799">MKYLRNIKPYEVIKITEMIGHAGKSIASKALIDNEHTEIRFFSFPKGESISKEYYEMETLFVMLEGSAKIVYNEDDERVINPGDIIAMESDIEYGVEALSDVKLFNILVKAD</sequence>
<name>W1WNW7_9ZZZZ</name>
<dbReference type="AlphaFoldDB" id="W1WNW7"/>
<dbReference type="Gene3D" id="2.60.120.10">
    <property type="entry name" value="Jelly Rolls"/>
    <property type="match status" value="1"/>
</dbReference>
<accession>W1WNW7</accession>
<dbReference type="PANTHER" id="PTHR37694">
    <property type="entry name" value="SLR8022 PROTEIN"/>
    <property type="match status" value="1"/>
</dbReference>
<dbReference type="InterPro" id="IPR011051">
    <property type="entry name" value="RmlC_Cupin_sf"/>
</dbReference>
<reference evidence="1" key="1">
    <citation type="submission" date="2013-12" db="EMBL/GenBank/DDBJ databases">
        <title>A Varibaculum cambriense genome reconstructed from a premature infant gut community with otherwise low bacterial novelty that shifts toward anaerobic metabolism during the third week of life.</title>
        <authorList>
            <person name="Brown C.T."/>
            <person name="Sharon I."/>
            <person name="Thomas B.C."/>
            <person name="Castelle C.J."/>
            <person name="Morowitz M.J."/>
            <person name="Banfield J.F."/>
        </authorList>
    </citation>
    <scope>NUCLEOTIDE SEQUENCE</scope>
</reference>
<comment type="caution">
    <text evidence="1">The sequence shown here is derived from an EMBL/GenBank/DDBJ whole genome shotgun (WGS) entry which is preliminary data.</text>
</comment>
<organism evidence="1">
    <name type="scientific">human gut metagenome</name>
    <dbReference type="NCBI Taxonomy" id="408170"/>
    <lineage>
        <taxon>unclassified sequences</taxon>
        <taxon>metagenomes</taxon>
        <taxon>organismal metagenomes</taxon>
    </lineage>
</organism>
<dbReference type="SUPFAM" id="SSF51182">
    <property type="entry name" value="RmlC-like cupins"/>
    <property type="match status" value="1"/>
</dbReference>
<proteinExistence type="predicted"/>
<dbReference type="EMBL" id="AZMM01018462">
    <property type="protein sequence ID" value="ETJ19892.1"/>
    <property type="molecule type" value="Genomic_DNA"/>
</dbReference>
<dbReference type="InterPro" id="IPR014710">
    <property type="entry name" value="RmlC-like_jellyroll"/>
</dbReference>
<protein>
    <submittedName>
        <fullName evidence="1">Cupin 2, conserved barrel protein</fullName>
    </submittedName>
</protein>
<evidence type="ECO:0000313" key="1">
    <source>
        <dbReference type="EMBL" id="ETJ19892.1"/>
    </source>
</evidence>
<dbReference type="PANTHER" id="PTHR37694:SF1">
    <property type="entry name" value="SLR8022 PROTEIN"/>
    <property type="match status" value="1"/>
</dbReference>
<gene>
    <name evidence="1" type="ORF">Q604_UNBC18462G0002</name>
</gene>